<evidence type="ECO:0000313" key="1">
    <source>
        <dbReference type="EMBL" id="TXD73489.1"/>
    </source>
</evidence>
<gene>
    <name evidence="1" type="ORF">ESU54_06920</name>
</gene>
<comment type="caution">
    <text evidence="1">The sequence shown here is derived from an EMBL/GenBank/DDBJ whole genome shotgun (WGS) entry which is preliminary data.</text>
</comment>
<keyword evidence="2" id="KW-1185">Reference proteome</keyword>
<dbReference type="AlphaFoldDB" id="A0A5C6Z1X6"/>
<name>A0A5C6Z1X6_9FLAO</name>
<dbReference type="EMBL" id="VORT01000004">
    <property type="protein sequence ID" value="TXD73489.1"/>
    <property type="molecule type" value="Genomic_DNA"/>
</dbReference>
<sequence>MKNSFNLEILKINKNLTAEEQETFRQKFKPLLELSGIMALCLEAKELYVEFNPILFNLDSFKLLLIELGFPLKLELVRV</sequence>
<dbReference type="Proteomes" id="UP000321497">
    <property type="component" value="Unassembled WGS sequence"/>
</dbReference>
<dbReference type="OrthoDB" id="1453519at2"/>
<reference evidence="1 2" key="1">
    <citation type="submission" date="2019-08" db="EMBL/GenBank/DDBJ databases">
        <title>Genome of Aequorivita antarctica SW49 (type strain).</title>
        <authorList>
            <person name="Bowman J.P."/>
        </authorList>
    </citation>
    <scope>NUCLEOTIDE SEQUENCE [LARGE SCALE GENOMIC DNA]</scope>
    <source>
        <strain evidence="1 2">SW49</strain>
    </source>
</reference>
<accession>A0A5C6Z1X6</accession>
<organism evidence="1 2">
    <name type="scientific">Aequorivita antarctica</name>
    <dbReference type="NCBI Taxonomy" id="153266"/>
    <lineage>
        <taxon>Bacteria</taxon>
        <taxon>Pseudomonadati</taxon>
        <taxon>Bacteroidota</taxon>
        <taxon>Flavobacteriia</taxon>
        <taxon>Flavobacteriales</taxon>
        <taxon>Flavobacteriaceae</taxon>
        <taxon>Aequorivita</taxon>
    </lineage>
</organism>
<dbReference type="RefSeq" id="WP_111845309.1">
    <property type="nucleotide sequence ID" value="NZ_UEGI01000016.1"/>
</dbReference>
<evidence type="ECO:0000313" key="2">
    <source>
        <dbReference type="Proteomes" id="UP000321497"/>
    </source>
</evidence>
<protein>
    <submittedName>
        <fullName evidence="1">Uncharacterized protein</fullName>
    </submittedName>
</protein>
<proteinExistence type="predicted"/>